<evidence type="ECO:0000313" key="2">
    <source>
        <dbReference type="EMBL" id="TDH59262.1"/>
    </source>
</evidence>
<dbReference type="Gene3D" id="3.40.190.150">
    <property type="entry name" value="Bordetella uptake gene, domain 1"/>
    <property type="match status" value="1"/>
</dbReference>
<dbReference type="EMBL" id="SMSJ01000073">
    <property type="protein sequence ID" value="TDH59262.1"/>
    <property type="molecule type" value="Genomic_DNA"/>
</dbReference>
<dbReference type="PANTHER" id="PTHR42928">
    <property type="entry name" value="TRICARBOXYLATE-BINDING PROTEIN"/>
    <property type="match status" value="1"/>
</dbReference>
<evidence type="ECO:0000256" key="1">
    <source>
        <dbReference type="ARBA" id="ARBA00006987"/>
    </source>
</evidence>
<dbReference type="PANTHER" id="PTHR42928:SF5">
    <property type="entry name" value="BLR1237 PROTEIN"/>
    <property type="match status" value="1"/>
</dbReference>
<keyword evidence="3" id="KW-1185">Reference proteome</keyword>
<accession>A0A4R5Q8I2</accession>
<dbReference type="Proteomes" id="UP000295096">
    <property type="component" value="Unassembled WGS sequence"/>
</dbReference>
<proteinExistence type="inferred from homology"/>
<organism evidence="2 3">
    <name type="scientific">Dankookia rubra</name>
    <dbReference type="NCBI Taxonomy" id="1442381"/>
    <lineage>
        <taxon>Bacteria</taxon>
        <taxon>Pseudomonadati</taxon>
        <taxon>Pseudomonadota</taxon>
        <taxon>Alphaproteobacteria</taxon>
        <taxon>Acetobacterales</taxon>
        <taxon>Roseomonadaceae</taxon>
        <taxon>Dankookia</taxon>
    </lineage>
</organism>
<dbReference type="CDD" id="cd07012">
    <property type="entry name" value="PBP2_Bug_TTT"/>
    <property type="match status" value="1"/>
</dbReference>
<gene>
    <name evidence="2" type="ORF">E2C06_28210</name>
</gene>
<dbReference type="Pfam" id="PF03401">
    <property type="entry name" value="TctC"/>
    <property type="match status" value="1"/>
</dbReference>
<dbReference type="RefSeq" id="WP_133291920.1">
    <property type="nucleotide sequence ID" value="NZ_SMSJ01000073.1"/>
</dbReference>
<comment type="caution">
    <text evidence="2">The sequence shown here is derived from an EMBL/GenBank/DDBJ whole genome shotgun (WGS) entry which is preliminary data.</text>
</comment>
<protein>
    <submittedName>
        <fullName evidence="2">Tripartite tricarboxylate transporter substrate binding protein</fullName>
    </submittedName>
</protein>
<sequence>MPLPRRTLLALPLATPALAQPSRPIRLLVGFPPSAIPDLVSRIFAPALTEALGQPVLVENRPGAGGALAAEALLRAPADGQTWMMMAQYLPVLPAVQRNVPFEVAEVLPLAGTAQAPLVLLVPPGLGVADLAGFVALAKARGEGLAYGHSGLASAPNLSMALLAESAGIAPLAVAYKGEPEVLNGLLTGAVQCGFGFLAGASAQVGAGRLRGLGITTEGRAALLPEVPTFAELGHPAVRIGAWWAVAVPRATPPAIQARIAEAVTRVRALPETRARLQAAGCLPLDLEGPPLLAHMAAESARQLALFARLGVRPE</sequence>
<dbReference type="InterPro" id="IPR042100">
    <property type="entry name" value="Bug_dom1"/>
</dbReference>
<dbReference type="OrthoDB" id="9821989at2"/>
<dbReference type="InterPro" id="IPR005064">
    <property type="entry name" value="BUG"/>
</dbReference>
<evidence type="ECO:0000313" key="3">
    <source>
        <dbReference type="Proteomes" id="UP000295096"/>
    </source>
</evidence>
<dbReference type="AlphaFoldDB" id="A0A4R5Q8I2"/>
<comment type="similarity">
    <text evidence="1">Belongs to the UPF0065 (bug) family.</text>
</comment>
<dbReference type="PIRSF" id="PIRSF017082">
    <property type="entry name" value="YflP"/>
    <property type="match status" value="1"/>
</dbReference>
<name>A0A4R5Q8I2_9PROT</name>
<dbReference type="SUPFAM" id="SSF53850">
    <property type="entry name" value="Periplasmic binding protein-like II"/>
    <property type="match status" value="1"/>
</dbReference>
<dbReference type="Gene3D" id="3.40.190.10">
    <property type="entry name" value="Periplasmic binding protein-like II"/>
    <property type="match status" value="1"/>
</dbReference>
<reference evidence="2 3" key="1">
    <citation type="journal article" date="2016" name="J. Microbiol.">
        <title>Dankookia rubra gen. nov., sp. nov., an alphaproteobacterium isolated from sediment of a shallow stream.</title>
        <authorList>
            <person name="Kim W.H."/>
            <person name="Kim D.H."/>
            <person name="Kang K."/>
            <person name="Ahn T.Y."/>
        </authorList>
    </citation>
    <scope>NUCLEOTIDE SEQUENCE [LARGE SCALE GENOMIC DNA]</scope>
    <source>
        <strain evidence="2 3">JCM30602</strain>
    </source>
</reference>